<evidence type="ECO:0000313" key="1">
    <source>
        <dbReference type="EMBL" id="MBW82175.1"/>
    </source>
</evidence>
<dbReference type="EMBL" id="GGEC01001692">
    <property type="protein sequence ID" value="MBW82175.1"/>
    <property type="molecule type" value="Transcribed_RNA"/>
</dbReference>
<reference evidence="1" key="1">
    <citation type="submission" date="2018-02" db="EMBL/GenBank/DDBJ databases">
        <title>Rhizophora mucronata_Transcriptome.</title>
        <authorList>
            <person name="Meera S.P."/>
            <person name="Sreeshan A."/>
            <person name="Augustine A."/>
        </authorList>
    </citation>
    <scope>NUCLEOTIDE SEQUENCE</scope>
    <source>
        <tissue evidence="1">Leaf</tissue>
    </source>
</reference>
<protein>
    <submittedName>
        <fullName evidence="1">Uncharacterized protein</fullName>
    </submittedName>
</protein>
<sequence length="39" mass="4710">MRNHYWKLTVKICQAPSYTFDNLQPGMPIKPLIFRRMLT</sequence>
<organism evidence="1">
    <name type="scientific">Rhizophora mucronata</name>
    <name type="common">Asiatic mangrove</name>
    <dbReference type="NCBI Taxonomy" id="61149"/>
    <lineage>
        <taxon>Eukaryota</taxon>
        <taxon>Viridiplantae</taxon>
        <taxon>Streptophyta</taxon>
        <taxon>Embryophyta</taxon>
        <taxon>Tracheophyta</taxon>
        <taxon>Spermatophyta</taxon>
        <taxon>Magnoliopsida</taxon>
        <taxon>eudicotyledons</taxon>
        <taxon>Gunneridae</taxon>
        <taxon>Pentapetalae</taxon>
        <taxon>rosids</taxon>
        <taxon>fabids</taxon>
        <taxon>Malpighiales</taxon>
        <taxon>Rhizophoraceae</taxon>
        <taxon>Rhizophora</taxon>
    </lineage>
</organism>
<name>A0A2P2ILV4_RHIMU</name>
<accession>A0A2P2ILV4</accession>
<dbReference type="AlphaFoldDB" id="A0A2P2ILV4"/>
<proteinExistence type="predicted"/>